<accession>A0A917DGF7</accession>
<reference evidence="2" key="1">
    <citation type="journal article" date="2014" name="Int. J. Syst. Evol. Microbiol.">
        <title>Complete genome sequence of Corynebacterium casei LMG S-19264T (=DSM 44701T), isolated from a smear-ripened cheese.</title>
        <authorList>
            <consortium name="US DOE Joint Genome Institute (JGI-PGF)"/>
            <person name="Walter F."/>
            <person name="Albersmeier A."/>
            <person name="Kalinowski J."/>
            <person name="Ruckert C."/>
        </authorList>
    </citation>
    <scope>NUCLEOTIDE SEQUENCE</scope>
    <source>
        <strain evidence="2">CGMCC 1.12506</strain>
    </source>
</reference>
<reference evidence="2" key="2">
    <citation type="submission" date="2020-09" db="EMBL/GenBank/DDBJ databases">
        <authorList>
            <person name="Sun Q."/>
            <person name="Zhou Y."/>
        </authorList>
    </citation>
    <scope>NUCLEOTIDE SEQUENCE</scope>
    <source>
        <strain evidence="2">CGMCC 1.12506</strain>
    </source>
</reference>
<dbReference type="InterPro" id="IPR029442">
    <property type="entry name" value="GyrI-like"/>
</dbReference>
<dbReference type="AlphaFoldDB" id="A0A917DGF7"/>
<organism evidence="2 3">
    <name type="scientific">Flavobacterium orientale</name>
    <dbReference type="NCBI Taxonomy" id="1756020"/>
    <lineage>
        <taxon>Bacteria</taxon>
        <taxon>Pseudomonadati</taxon>
        <taxon>Bacteroidota</taxon>
        <taxon>Flavobacteriia</taxon>
        <taxon>Flavobacteriales</taxon>
        <taxon>Flavobacteriaceae</taxon>
        <taxon>Flavobacterium</taxon>
    </lineage>
</organism>
<sequence>MRIIKYILMLLVLLFAAAAIFVYTQNGAFEVEKSKTIAFQKNVIFNYVNDYSNWPSFLVLYAEDAKAPTKQSDITYGEASFATWDAISFATEKTTAYDSITQNLNWNGAKISSQWHFSTAQKNTKVSWKIKGNLGFKERFLKLIGLGSFRTIARDMSKTLDQLDKVLLAELNHFEITVNGIVEVPEMAFLQQMKSVAKADFYANMPSYLSKSATFFEEFELEMSGNPLCFFESTPTDKKEMQVKMCYPINEEIFTSPESEITYGKSERFQAVKATFTGDYLHIEKAWAALLAYCKTNNIDLANPSQHLEIYVQNYLQSNKPSHWVTELYLPIRTSNPIPPPPVITEQLD</sequence>
<dbReference type="RefSeq" id="WP_188363035.1">
    <property type="nucleotide sequence ID" value="NZ_BMFG01000012.1"/>
</dbReference>
<evidence type="ECO:0000313" key="2">
    <source>
        <dbReference type="EMBL" id="GGD35015.1"/>
    </source>
</evidence>
<dbReference type="Pfam" id="PF06445">
    <property type="entry name" value="GyrI-like"/>
    <property type="match status" value="1"/>
</dbReference>
<comment type="caution">
    <text evidence="2">The sequence shown here is derived from an EMBL/GenBank/DDBJ whole genome shotgun (WGS) entry which is preliminary data.</text>
</comment>
<dbReference type="Gene3D" id="3.20.80.10">
    <property type="entry name" value="Regulatory factor, effector binding domain"/>
    <property type="match status" value="1"/>
</dbReference>
<name>A0A917DGF7_9FLAO</name>
<dbReference type="EMBL" id="BMFG01000012">
    <property type="protein sequence ID" value="GGD35015.1"/>
    <property type="molecule type" value="Genomic_DNA"/>
</dbReference>
<evidence type="ECO:0000313" key="3">
    <source>
        <dbReference type="Proteomes" id="UP000625735"/>
    </source>
</evidence>
<dbReference type="SUPFAM" id="SSF55136">
    <property type="entry name" value="Probable bacterial effector-binding domain"/>
    <property type="match status" value="1"/>
</dbReference>
<feature type="domain" description="GyrI-like small molecule binding" evidence="1">
    <location>
        <begin position="212"/>
        <end position="333"/>
    </location>
</feature>
<dbReference type="InterPro" id="IPR011256">
    <property type="entry name" value="Reg_factor_effector_dom_sf"/>
</dbReference>
<gene>
    <name evidence="2" type="ORF">GCM10011343_26090</name>
</gene>
<protein>
    <recommendedName>
        <fullName evidence="1">GyrI-like small molecule binding domain-containing protein</fullName>
    </recommendedName>
</protein>
<keyword evidence="3" id="KW-1185">Reference proteome</keyword>
<proteinExistence type="predicted"/>
<dbReference type="Proteomes" id="UP000625735">
    <property type="component" value="Unassembled WGS sequence"/>
</dbReference>
<evidence type="ECO:0000259" key="1">
    <source>
        <dbReference type="Pfam" id="PF06445"/>
    </source>
</evidence>